<dbReference type="PIRSF" id="PIRSF001357">
    <property type="entry name" value="DeoC"/>
    <property type="match status" value="1"/>
</dbReference>
<sequence>MASHIYSIENMTPKNVAGVIDHALLRPDMTADEVIAGCKLCAEYGAYSVCVRPCDVRLAVDTLKGTGVHVGTVISFPHGHSPTKVKVAESLQALKDGAVELDMVLNIGKLKSGLYDQVEEDIRGVVAESKKFLPTVIVKVIFECSLLTEEEIVKACELATSAGADFVKTSTGFSTGGAVISDLQLMRKSVPSNVQVKASGGIRNLDYFIECLNAGATRIGCSGTKTIVEELLLRQSGGENRPSLQSSAPASNAAPGSDY</sequence>
<dbReference type="Pfam" id="PF01791">
    <property type="entry name" value="DeoC"/>
    <property type="match status" value="1"/>
</dbReference>
<evidence type="ECO:0000256" key="2">
    <source>
        <dbReference type="ARBA" id="ARBA00012515"/>
    </source>
</evidence>
<dbReference type="GO" id="GO:0046386">
    <property type="term" value="P:deoxyribose phosphate catabolic process"/>
    <property type="evidence" value="ECO:0007669"/>
    <property type="project" value="UniProtKB-UniPathway"/>
</dbReference>
<reference evidence="10 11" key="1">
    <citation type="journal article" date="2016" name="Mol. Biol. Evol.">
        <title>Genome-Wide Survey of Gut Fungi (Harpellales) Reveals the First Horizontally Transferred Ubiquitin Gene from a Mosquito Host.</title>
        <authorList>
            <person name="Wang Y."/>
            <person name="White M.M."/>
            <person name="Kvist S."/>
            <person name="Moncalvo J.M."/>
        </authorList>
    </citation>
    <scope>NUCLEOTIDE SEQUENCE [LARGE SCALE GENOMIC DNA]</scope>
    <source>
        <strain evidence="10 11">ALG-7-W6</strain>
    </source>
</reference>
<dbReference type="Gene3D" id="3.20.20.70">
    <property type="entry name" value="Aldolase class I"/>
    <property type="match status" value="1"/>
</dbReference>
<dbReference type="GO" id="GO:0004139">
    <property type="term" value="F:deoxyribose-phosphate aldolase activity"/>
    <property type="evidence" value="ECO:0007669"/>
    <property type="project" value="UniProtKB-EC"/>
</dbReference>
<dbReference type="EC" id="4.1.2.4" evidence="2"/>
<proteinExistence type="inferred from homology"/>
<keyword evidence="4" id="KW-0456">Lyase</keyword>
<feature type="active site" description="Schiff-base intermediate with acetaldehyde" evidence="8">
    <location>
        <position position="168"/>
    </location>
</feature>
<keyword evidence="3" id="KW-0963">Cytoplasm</keyword>
<dbReference type="InterPro" id="IPR013785">
    <property type="entry name" value="Aldolase_TIM"/>
</dbReference>
<dbReference type="SUPFAM" id="SSF51569">
    <property type="entry name" value="Aldolase"/>
    <property type="match status" value="1"/>
</dbReference>
<evidence type="ECO:0000313" key="10">
    <source>
        <dbReference type="EMBL" id="OLY82877.1"/>
    </source>
</evidence>
<protein>
    <recommendedName>
        <fullName evidence="2">deoxyribose-phosphate aldolase</fullName>
        <ecNumber evidence="2">4.1.2.4</ecNumber>
    </recommendedName>
    <alternativeName>
        <fullName evidence="6">2-deoxy-D-ribose 5-phosphate aldolase</fullName>
    </alternativeName>
</protein>
<dbReference type="GO" id="GO:0009264">
    <property type="term" value="P:deoxyribonucleotide catabolic process"/>
    <property type="evidence" value="ECO:0007669"/>
    <property type="project" value="InterPro"/>
</dbReference>
<dbReference type="NCBIfam" id="TIGR00126">
    <property type="entry name" value="deoC"/>
    <property type="match status" value="1"/>
</dbReference>
<keyword evidence="11" id="KW-1185">Reference proteome</keyword>
<comment type="similarity">
    <text evidence="1">Belongs to the DeoC/FbaB aldolase family. DeoC type 1 subfamily.</text>
</comment>
<dbReference type="PANTHER" id="PTHR10889">
    <property type="entry name" value="DEOXYRIBOSE-PHOSPHATE ALDOLASE"/>
    <property type="match status" value="1"/>
</dbReference>
<accession>A0A1R0H182</accession>
<dbReference type="Proteomes" id="UP000187455">
    <property type="component" value="Unassembled WGS sequence"/>
</dbReference>
<name>A0A1R0H182_9FUNG</name>
<dbReference type="GO" id="GO:0016052">
    <property type="term" value="P:carbohydrate catabolic process"/>
    <property type="evidence" value="ECO:0007669"/>
    <property type="project" value="TreeGrafter"/>
</dbReference>
<dbReference type="UniPathway" id="UPA00002">
    <property type="reaction ID" value="UER00468"/>
</dbReference>
<organism evidence="10 11">
    <name type="scientific">Smittium mucronatum</name>
    <dbReference type="NCBI Taxonomy" id="133383"/>
    <lineage>
        <taxon>Eukaryota</taxon>
        <taxon>Fungi</taxon>
        <taxon>Fungi incertae sedis</taxon>
        <taxon>Zoopagomycota</taxon>
        <taxon>Kickxellomycotina</taxon>
        <taxon>Harpellomycetes</taxon>
        <taxon>Harpellales</taxon>
        <taxon>Legeriomycetaceae</taxon>
        <taxon>Smittium</taxon>
    </lineage>
</organism>
<dbReference type="CDD" id="cd00959">
    <property type="entry name" value="DeoC"/>
    <property type="match status" value="1"/>
</dbReference>
<comment type="catalytic activity">
    <reaction evidence="7">
        <text>2-deoxy-D-ribose 5-phosphate = D-glyceraldehyde 3-phosphate + acetaldehyde</text>
        <dbReference type="Rhea" id="RHEA:12821"/>
        <dbReference type="ChEBI" id="CHEBI:15343"/>
        <dbReference type="ChEBI" id="CHEBI:59776"/>
        <dbReference type="ChEBI" id="CHEBI:62877"/>
        <dbReference type="EC" id="4.1.2.4"/>
    </reaction>
</comment>
<dbReference type="EMBL" id="LSSL01001194">
    <property type="protein sequence ID" value="OLY82877.1"/>
    <property type="molecule type" value="Genomic_DNA"/>
</dbReference>
<dbReference type="FunFam" id="3.20.20.70:FF:000044">
    <property type="entry name" value="Deoxyribose-phosphate aldolase"/>
    <property type="match status" value="1"/>
</dbReference>
<feature type="active site" description="Proton donor/acceptor" evidence="8">
    <location>
        <position position="197"/>
    </location>
</feature>
<evidence type="ECO:0000256" key="3">
    <source>
        <dbReference type="ARBA" id="ARBA00022490"/>
    </source>
</evidence>
<dbReference type="InterPro" id="IPR002915">
    <property type="entry name" value="DeoC/FbaB/LacD_aldolase"/>
</dbReference>
<evidence type="ECO:0000256" key="1">
    <source>
        <dbReference type="ARBA" id="ARBA00010936"/>
    </source>
</evidence>
<evidence type="ECO:0000256" key="8">
    <source>
        <dbReference type="PIRSR" id="PIRSR001357-50"/>
    </source>
</evidence>
<evidence type="ECO:0000256" key="7">
    <source>
        <dbReference type="ARBA" id="ARBA00048791"/>
    </source>
</evidence>
<dbReference type="STRING" id="133383.A0A1R0H182"/>
<evidence type="ECO:0000256" key="9">
    <source>
        <dbReference type="SAM" id="MobiDB-lite"/>
    </source>
</evidence>
<dbReference type="InterPro" id="IPR028581">
    <property type="entry name" value="DeoC_typeI"/>
</dbReference>
<dbReference type="InterPro" id="IPR011343">
    <property type="entry name" value="DeoC"/>
</dbReference>
<gene>
    <name evidence="10" type="ORF">AYI68_g2993</name>
</gene>
<evidence type="ECO:0000256" key="5">
    <source>
        <dbReference type="ARBA" id="ARBA00023270"/>
    </source>
</evidence>
<dbReference type="PANTHER" id="PTHR10889:SF1">
    <property type="entry name" value="DEOXYRIBOSE-PHOSPHATE ALDOLASE"/>
    <property type="match status" value="1"/>
</dbReference>
<evidence type="ECO:0000256" key="6">
    <source>
        <dbReference type="ARBA" id="ARBA00032755"/>
    </source>
</evidence>
<evidence type="ECO:0000256" key="4">
    <source>
        <dbReference type="ARBA" id="ARBA00023239"/>
    </source>
</evidence>
<dbReference type="SMART" id="SM01133">
    <property type="entry name" value="DeoC"/>
    <property type="match status" value="1"/>
</dbReference>
<dbReference type="HAMAP" id="MF_00114">
    <property type="entry name" value="DeoC_type1"/>
    <property type="match status" value="1"/>
</dbReference>
<dbReference type="GO" id="GO:0005737">
    <property type="term" value="C:cytoplasm"/>
    <property type="evidence" value="ECO:0007669"/>
    <property type="project" value="InterPro"/>
</dbReference>
<comment type="caution">
    <text evidence="10">The sequence shown here is derived from an EMBL/GenBank/DDBJ whole genome shotgun (WGS) entry which is preliminary data.</text>
</comment>
<evidence type="ECO:0000313" key="11">
    <source>
        <dbReference type="Proteomes" id="UP000187455"/>
    </source>
</evidence>
<keyword evidence="5 8" id="KW-0704">Schiff base</keyword>
<feature type="compositionally biased region" description="Low complexity" evidence="9">
    <location>
        <begin position="242"/>
        <end position="259"/>
    </location>
</feature>
<dbReference type="AlphaFoldDB" id="A0A1R0H182"/>
<feature type="region of interest" description="Disordered" evidence="9">
    <location>
        <begin position="238"/>
        <end position="259"/>
    </location>
</feature>
<dbReference type="OrthoDB" id="70823at2759"/>